<dbReference type="PANTHER" id="PTHR38074">
    <property type="entry name" value="ALTERED INHERITANCE OF MITOCHONDRIA PROTEIN 24, MITOCHONDRIAL"/>
    <property type="match status" value="1"/>
</dbReference>
<dbReference type="Proteomes" id="UP001500928">
    <property type="component" value="Unassembled WGS sequence"/>
</dbReference>
<dbReference type="Pfam" id="PF01987">
    <property type="entry name" value="AIM24"/>
    <property type="match status" value="1"/>
</dbReference>
<organism evidence="2 3">
    <name type="scientific">Actinomycetospora chlora</name>
    <dbReference type="NCBI Taxonomy" id="663608"/>
    <lineage>
        <taxon>Bacteria</taxon>
        <taxon>Bacillati</taxon>
        <taxon>Actinomycetota</taxon>
        <taxon>Actinomycetes</taxon>
        <taxon>Pseudonocardiales</taxon>
        <taxon>Pseudonocardiaceae</taxon>
        <taxon>Actinomycetospora</taxon>
    </lineage>
</organism>
<dbReference type="RefSeq" id="WP_345414043.1">
    <property type="nucleotide sequence ID" value="NZ_BAABHO010000014.1"/>
</dbReference>
<dbReference type="InterPro" id="IPR016031">
    <property type="entry name" value="Trp_RNA-bd_attenuator-like_dom"/>
</dbReference>
<dbReference type="EMBL" id="BAABHO010000014">
    <property type="protein sequence ID" value="GAA4787210.1"/>
    <property type="molecule type" value="Genomic_DNA"/>
</dbReference>
<dbReference type="PANTHER" id="PTHR38074:SF1">
    <property type="entry name" value="ALTERED INHERITANCE OF MITOCHONDRIA PROTEIN 24, MITOCHONDRIAL"/>
    <property type="match status" value="1"/>
</dbReference>
<sequence length="250" mass="25932">MRSNLFAPENQEQESAQPGLRLQNSKMLKAELDGEFLARQGAMVAFQGQVHFEALGSGGIGGFIKKQLTGEGVPLMKVSGRGDVFLADAAQDVHLIDLEGPHDALSINGKNVLAFEPTLSYDIQMVQGAGMMSGAGLFNCVFSGQGRLAVTCKGTPVVLNVDQPTFADPQAAVAWSAGLQVGVHRADQIGLGTLLGRTTGEAFTLTFGGRGFVIVQPSEEPPPSSAVGGHGSGQEAGHGGVGGMINSFLR</sequence>
<dbReference type="Gene3D" id="3.60.160.10">
    <property type="entry name" value="Mitochondrial biogenesis AIM24"/>
    <property type="match status" value="1"/>
</dbReference>
<evidence type="ECO:0000313" key="3">
    <source>
        <dbReference type="Proteomes" id="UP001500928"/>
    </source>
</evidence>
<feature type="region of interest" description="Disordered" evidence="1">
    <location>
        <begin position="218"/>
        <end position="242"/>
    </location>
</feature>
<gene>
    <name evidence="2" type="ORF">GCM10023200_21710</name>
</gene>
<feature type="compositionally biased region" description="Gly residues" evidence="1">
    <location>
        <begin position="228"/>
        <end position="242"/>
    </location>
</feature>
<accession>A0ABP9AX13</accession>
<proteinExistence type="predicted"/>
<protein>
    <submittedName>
        <fullName evidence="2">AIM24 family protein</fullName>
    </submittedName>
</protein>
<dbReference type="InterPro" id="IPR002838">
    <property type="entry name" value="AIM24"/>
</dbReference>
<reference evidence="3" key="1">
    <citation type="journal article" date="2019" name="Int. J. Syst. Evol. Microbiol.">
        <title>The Global Catalogue of Microorganisms (GCM) 10K type strain sequencing project: providing services to taxonomists for standard genome sequencing and annotation.</title>
        <authorList>
            <consortium name="The Broad Institute Genomics Platform"/>
            <consortium name="The Broad Institute Genome Sequencing Center for Infectious Disease"/>
            <person name="Wu L."/>
            <person name="Ma J."/>
        </authorList>
    </citation>
    <scope>NUCLEOTIDE SEQUENCE [LARGE SCALE GENOMIC DNA]</scope>
    <source>
        <strain evidence="3">JCM 17979</strain>
    </source>
</reference>
<comment type="caution">
    <text evidence="2">The sequence shown here is derived from an EMBL/GenBank/DDBJ whole genome shotgun (WGS) entry which is preliminary data.</text>
</comment>
<keyword evidence="3" id="KW-1185">Reference proteome</keyword>
<name>A0ABP9AX13_9PSEU</name>
<evidence type="ECO:0000313" key="2">
    <source>
        <dbReference type="EMBL" id="GAA4787210.1"/>
    </source>
</evidence>
<evidence type="ECO:0000256" key="1">
    <source>
        <dbReference type="SAM" id="MobiDB-lite"/>
    </source>
</evidence>
<dbReference type="InterPro" id="IPR036983">
    <property type="entry name" value="AIM24_sf"/>
</dbReference>
<dbReference type="SUPFAM" id="SSF51219">
    <property type="entry name" value="TRAP-like"/>
    <property type="match status" value="1"/>
</dbReference>